<feature type="domain" description="RRM" evidence="5">
    <location>
        <begin position="139"/>
        <end position="212"/>
    </location>
</feature>
<dbReference type="GO" id="GO:0030849">
    <property type="term" value="C:autosome"/>
    <property type="evidence" value="ECO:0007669"/>
    <property type="project" value="EnsemblMetazoa"/>
</dbReference>
<dbReference type="InterPro" id="IPR035979">
    <property type="entry name" value="RBD_domain_sf"/>
</dbReference>
<dbReference type="SUPFAM" id="SSF54928">
    <property type="entry name" value="RNA-binding domain, RBD"/>
    <property type="match status" value="1"/>
</dbReference>
<dbReference type="Proteomes" id="UP000001070">
    <property type="component" value="Unassembled WGS sequence"/>
</dbReference>
<dbReference type="SMR" id="B4J4W0"/>
<dbReference type="SMART" id="SM00360">
    <property type="entry name" value="RRM"/>
    <property type="match status" value="1"/>
</dbReference>
<feature type="coiled-coil region" evidence="3">
    <location>
        <begin position="276"/>
        <end position="310"/>
    </location>
</feature>
<dbReference type="eggNOG" id="ENOG502S366">
    <property type="taxonomic scope" value="Eukaryota"/>
</dbReference>
<keyword evidence="7" id="KW-1185">Reference proteome</keyword>
<sequence length="400" mass="45016">MDLKRSSSITGLGDGPDAKREDVRLNRKAIANLRRQSALRALELERELTTQSQYAPTLLIRFPDPQISVASVSGFSGSIRDVVFPINVAQRYCLVHLKVGANVERTIEEINKVRFGQGYLHAEVKTFTEEEQADCIDPCSLYVSNIPFNMNAAEIKAFVNSMRVDIGVMKRQKRARYAFVRYSNAETAKEAFRDLVSRTLNNRVLTVRYRRLRKRQGNPTPAPIDAISSLTIDTIATDDDNIECCVISPPPVESITIIDSDEEQHCGTRLNSSLVLKKRESTMTAQEKEIQRLKLQVAEHGAIIRSLQKRENNIVNTITKVEPQSDLATHKSSYMHRSLSPCSSYDIKMENDYLGITESTPEPEPDSLPDAHSNSPYGPTTCPIDGMEDPIKRKHQQQLN</sequence>
<dbReference type="AlphaFoldDB" id="B4J4W0"/>
<dbReference type="PROSITE" id="PS50102">
    <property type="entry name" value="RRM"/>
    <property type="match status" value="1"/>
</dbReference>
<dbReference type="HOGENOM" id="CLU_042851_0_0_1"/>
<dbReference type="GO" id="GO:0003682">
    <property type="term" value="F:chromatin binding"/>
    <property type="evidence" value="ECO:0007669"/>
    <property type="project" value="EnsemblMetazoa"/>
</dbReference>
<evidence type="ECO:0000259" key="5">
    <source>
        <dbReference type="PROSITE" id="PS50102"/>
    </source>
</evidence>
<dbReference type="OMA" id="MEDPIKC"/>
<keyword evidence="1 2" id="KW-0694">RNA-binding</keyword>
<dbReference type="InParanoid" id="B4J4W0"/>
<proteinExistence type="predicted"/>
<dbReference type="GO" id="GO:0003723">
    <property type="term" value="F:RNA binding"/>
    <property type="evidence" value="ECO:0007669"/>
    <property type="project" value="UniProtKB-UniRule"/>
</dbReference>
<dbReference type="GO" id="GO:0010628">
    <property type="term" value="P:positive regulation of gene expression"/>
    <property type="evidence" value="ECO:0007669"/>
    <property type="project" value="EnsemblMetazoa"/>
</dbReference>
<dbReference type="InterPro" id="IPR012677">
    <property type="entry name" value="Nucleotide-bd_a/b_plait_sf"/>
</dbReference>
<dbReference type="Gene3D" id="3.30.70.330">
    <property type="match status" value="1"/>
</dbReference>
<dbReference type="CDD" id="cd00590">
    <property type="entry name" value="RRM_SF"/>
    <property type="match status" value="1"/>
</dbReference>
<organism evidence="7">
    <name type="scientific">Drosophila grimshawi</name>
    <name type="common">Hawaiian fruit fly</name>
    <name type="synonym">Idiomyia grimshawi</name>
    <dbReference type="NCBI Taxonomy" id="7222"/>
    <lineage>
        <taxon>Eukaryota</taxon>
        <taxon>Metazoa</taxon>
        <taxon>Ecdysozoa</taxon>
        <taxon>Arthropoda</taxon>
        <taxon>Hexapoda</taxon>
        <taxon>Insecta</taxon>
        <taxon>Pterygota</taxon>
        <taxon>Neoptera</taxon>
        <taxon>Endopterygota</taxon>
        <taxon>Diptera</taxon>
        <taxon>Brachycera</taxon>
        <taxon>Muscomorpha</taxon>
        <taxon>Ephydroidea</taxon>
        <taxon>Drosophilidae</taxon>
        <taxon>Drosophila</taxon>
        <taxon>Hawaiian Drosophila</taxon>
    </lineage>
</organism>
<evidence type="ECO:0000313" key="7">
    <source>
        <dbReference type="Proteomes" id="UP000001070"/>
    </source>
</evidence>
<dbReference type="InterPro" id="IPR000504">
    <property type="entry name" value="RRM_dom"/>
</dbReference>
<feature type="region of interest" description="Disordered" evidence="4">
    <location>
        <begin position="356"/>
        <end position="400"/>
    </location>
</feature>
<evidence type="ECO:0000256" key="3">
    <source>
        <dbReference type="SAM" id="Coils"/>
    </source>
</evidence>
<evidence type="ECO:0000256" key="4">
    <source>
        <dbReference type="SAM" id="MobiDB-lite"/>
    </source>
</evidence>
<dbReference type="FunCoup" id="B4J4W0">
    <property type="interactions" value="244"/>
</dbReference>
<dbReference type="PhylomeDB" id="B4J4W0"/>
<protein>
    <submittedName>
        <fullName evidence="6">GH20330</fullName>
    </submittedName>
</protein>
<dbReference type="Pfam" id="PF00076">
    <property type="entry name" value="RRM_1"/>
    <property type="match status" value="1"/>
</dbReference>
<evidence type="ECO:0000256" key="1">
    <source>
        <dbReference type="ARBA" id="ARBA00022884"/>
    </source>
</evidence>
<gene>
    <name evidence="6" type="primary">Dgri\GH20330</name>
    <name evidence="6" type="ORF">Dgri_GH20330</name>
</gene>
<accession>B4J4W0</accession>
<dbReference type="GO" id="GO:0005700">
    <property type="term" value="C:polytene chromosome"/>
    <property type="evidence" value="ECO:0007669"/>
    <property type="project" value="EnsemblMetazoa"/>
</dbReference>
<dbReference type="EMBL" id="CH916367">
    <property type="protein sequence ID" value="EDW01666.1"/>
    <property type="molecule type" value="Genomic_DNA"/>
</dbReference>
<evidence type="ECO:0000313" key="6">
    <source>
        <dbReference type="EMBL" id="EDW01666.1"/>
    </source>
</evidence>
<dbReference type="STRING" id="7222.B4J4W0"/>
<evidence type="ECO:0000256" key="2">
    <source>
        <dbReference type="PROSITE-ProRule" id="PRU00176"/>
    </source>
</evidence>
<name>B4J4W0_DROGR</name>
<reference evidence="6 7" key="1">
    <citation type="journal article" date="2007" name="Nature">
        <title>Evolution of genes and genomes on the Drosophila phylogeny.</title>
        <authorList>
            <consortium name="Drosophila 12 Genomes Consortium"/>
            <person name="Clark A.G."/>
            <person name="Eisen M.B."/>
            <person name="Smith D.R."/>
            <person name="Bergman C.M."/>
            <person name="Oliver B."/>
            <person name="Markow T.A."/>
            <person name="Kaufman T.C."/>
            <person name="Kellis M."/>
            <person name="Gelbart W."/>
            <person name="Iyer V.N."/>
            <person name="Pollard D.A."/>
            <person name="Sackton T.B."/>
            <person name="Larracuente A.M."/>
            <person name="Singh N.D."/>
            <person name="Abad J.P."/>
            <person name="Abt D.N."/>
            <person name="Adryan B."/>
            <person name="Aguade M."/>
            <person name="Akashi H."/>
            <person name="Anderson W.W."/>
            <person name="Aquadro C.F."/>
            <person name="Ardell D.H."/>
            <person name="Arguello R."/>
            <person name="Artieri C.G."/>
            <person name="Barbash D.A."/>
            <person name="Barker D."/>
            <person name="Barsanti P."/>
            <person name="Batterham P."/>
            <person name="Batzoglou S."/>
            <person name="Begun D."/>
            <person name="Bhutkar A."/>
            <person name="Blanco E."/>
            <person name="Bosak S.A."/>
            <person name="Bradley R.K."/>
            <person name="Brand A.D."/>
            <person name="Brent M.R."/>
            <person name="Brooks A.N."/>
            <person name="Brown R.H."/>
            <person name="Butlin R.K."/>
            <person name="Caggese C."/>
            <person name="Calvi B.R."/>
            <person name="Bernardo de Carvalho A."/>
            <person name="Caspi A."/>
            <person name="Castrezana S."/>
            <person name="Celniker S.E."/>
            <person name="Chang J.L."/>
            <person name="Chapple C."/>
            <person name="Chatterji S."/>
            <person name="Chinwalla A."/>
            <person name="Civetta A."/>
            <person name="Clifton S.W."/>
            <person name="Comeron J.M."/>
            <person name="Costello J.C."/>
            <person name="Coyne J.A."/>
            <person name="Daub J."/>
            <person name="David R.G."/>
            <person name="Delcher A.L."/>
            <person name="Delehaunty K."/>
            <person name="Do C.B."/>
            <person name="Ebling H."/>
            <person name="Edwards K."/>
            <person name="Eickbush T."/>
            <person name="Evans J.D."/>
            <person name="Filipski A."/>
            <person name="Findeiss S."/>
            <person name="Freyhult E."/>
            <person name="Fulton L."/>
            <person name="Fulton R."/>
            <person name="Garcia A.C."/>
            <person name="Gardiner A."/>
            <person name="Garfield D.A."/>
            <person name="Garvin B.E."/>
            <person name="Gibson G."/>
            <person name="Gilbert D."/>
            <person name="Gnerre S."/>
            <person name="Godfrey J."/>
            <person name="Good R."/>
            <person name="Gotea V."/>
            <person name="Gravely B."/>
            <person name="Greenberg A.J."/>
            <person name="Griffiths-Jones S."/>
            <person name="Gross S."/>
            <person name="Guigo R."/>
            <person name="Gustafson E.A."/>
            <person name="Haerty W."/>
            <person name="Hahn M.W."/>
            <person name="Halligan D.L."/>
            <person name="Halpern A.L."/>
            <person name="Halter G.M."/>
            <person name="Han M.V."/>
            <person name="Heger A."/>
            <person name="Hillier L."/>
            <person name="Hinrichs A.S."/>
            <person name="Holmes I."/>
            <person name="Hoskins R.A."/>
            <person name="Hubisz M.J."/>
            <person name="Hultmark D."/>
            <person name="Huntley M.A."/>
            <person name="Jaffe D.B."/>
            <person name="Jagadeeshan S."/>
            <person name="Jeck W.R."/>
            <person name="Johnson J."/>
            <person name="Jones C.D."/>
            <person name="Jordan W.C."/>
            <person name="Karpen G.H."/>
            <person name="Kataoka E."/>
            <person name="Keightley P.D."/>
            <person name="Kheradpour P."/>
            <person name="Kirkness E.F."/>
            <person name="Koerich L.B."/>
            <person name="Kristiansen K."/>
            <person name="Kudrna D."/>
            <person name="Kulathinal R.J."/>
            <person name="Kumar S."/>
            <person name="Kwok R."/>
            <person name="Lander E."/>
            <person name="Langley C.H."/>
            <person name="Lapoint R."/>
            <person name="Lazzaro B.P."/>
            <person name="Lee S.J."/>
            <person name="Levesque L."/>
            <person name="Li R."/>
            <person name="Lin C.F."/>
            <person name="Lin M.F."/>
            <person name="Lindblad-Toh K."/>
            <person name="Llopart A."/>
            <person name="Long M."/>
            <person name="Low L."/>
            <person name="Lozovsky E."/>
            <person name="Lu J."/>
            <person name="Luo M."/>
            <person name="Machado C.A."/>
            <person name="Makalowski W."/>
            <person name="Marzo M."/>
            <person name="Matsuda M."/>
            <person name="Matzkin L."/>
            <person name="McAllister B."/>
            <person name="McBride C.S."/>
            <person name="McKernan B."/>
            <person name="McKernan K."/>
            <person name="Mendez-Lago M."/>
            <person name="Minx P."/>
            <person name="Mollenhauer M.U."/>
            <person name="Montooth K."/>
            <person name="Mount S.M."/>
            <person name="Mu X."/>
            <person name="Myers E."/>
            <person name="Negre B."/>
            <person name="Newfeld S."/>
            <person name="Nielsen R."/>
            <person name="Noor M.A."/>
            <person name="O'Grady P."/>
            <person name="Pachter L."/>
            <person name="Papaceit M."/>
            <person name="Parisi M.J."/>
            <person name="Parisi M."/>
            <person name="Parts L."/>
            <person name="Pedersen J.S."/>
            <person name="Pesole G."/>
            <person name="Phillippy A.M."/>
            <person name="Ponting C.P."/>
            <person name="Pop M."/>
            <person name="Porcelli D."/>
            <person name="Powell J.R."/>
            <person name="Prohaska S."/>
            <person name="Pruitt K."/>
            <person name="Puig M."/>
            <person name="Quesneville H."/>
            <person name="Ram K.R."/>
            <person name="Rand D."/>
            <person name="Rasmussen M.D."/>
            <person name="Reed L.K."/>
            <person name="Reenan R."/>
            <person name="Reily A."/>
            <person name="Remington K.A."/>
            <person name="Rieger T.T."/>
            <person name="Ritchie M.G."/>
            <person name="Robin C."/>
            <person name="Rogers Y.H."/>
            <person name="Rohde C."/>
            <person name="Rozas J."/>
            <person name="Rubenfield M.J."/>
            <person name="Ruiz A."/>
            <person name="Russo S."/>
            <person name="Salzberg S.L."/>
            <person name="Sanchez-Gracia A."/>
            <person name="Saranga D.J."/>
            <person name="Sato H."/>
            <person name="Schaeffer S.W."/>
            <person name="Schatz M.C."/>
            <person name="Schlenke T."/>
            <person name="Schwartz R."/>
            <person name="Segarra C."/>
            <person name="Singh R.S."/>
            <person name="Sirot L."/>
            <person name="Sirota M."/>
            <person name="Sisneros N.B."/>
            <person name="Smith C.D."/>
            <person name="Smith T.F."/>
            <person name="Spieth J."/>
            <person name="Stage D.E."/>
            <person name="Stark A."/>
            <person name="Stephan W."/>
            <person name="Strausberg R.L."/>
            <person name="Strempel S."/>
            <person name="Sturgill D."/>
            <person name="Sutton G."/>
            <person name="Sutton G.G."/>
            <person name="Tao W."/>
            <person name="Teichmann S."/>
            <person name="Tobari Y.N."/>
            <person name="Tomimura Y."/>
            <person name="Tsolas J.M."/>
            <person name="Valente V.L."/>
            <person name="Venter E."/>
            <person name="Venter J.C."/>
            <person name="Vicario S."/>
            <person name="Vieira F.G."/>
            <person name="Vilella A.J."/>
            <person name="Villasante A."/>
            <person name="Walenz B."/>
            <person name="Wang J."/>
            <person name="Wasserman M."/>
            <person name="Watts T."/>
            <person name="Wilson D."/>
            <person name="Wilson R.K."/>
            <person name="Wing R.A."/>
            <person name="Wolfner M.F."/>
            <person name="Wong A."/>
            <person name="Wong G.K."/>
            <person name="Wu C.I."/>
            <person name="Wu G."/>
            <person name="Yamamoto D."/>
            <person name="Yang H.P."/>
            <person name="Yang S.P."/>
            <person name="Yorke J.A."/>
            <person name="Yoshida K."/>
            <person name="Zdobnov E."/>
            <person name="Zhang P."/>
            <person name="Zhang Y."/>
            <person name="Zimin A.V."/>
            <person name="Baldwin J."/>
            <person name="Abdouelleil A."/>
            <person name="Abdulkadir J."/>
            <person name="Abebe A."/>
            <person name="Abera B."/>
            <person name="Abreu J."/>
            <person name="Acer S.C."/>
            <person name="Aftuck L."/>
            <person name="Alexander A."/>
            <person name="An P."/>
            <person name="Anderson E."/>
            <person name="Anderson S."/>
            <person name="Arachi H."/>
            <person name="Azer M."/>
            <person name="Bachantsang P."/>
            <person name="Barry A."/>
            <person name="Bayul T."/>
            <person name="Berlin A."/>
            <person name="Bessette D."/>
            <person name="Bloom T."/>
            <person name="Blye J."/>
            <person name="Boguslavskiy L."/>
            <person name="Bonnet C."/>
            <person name="Boukhgalter B."/>
            <person name="Bourzgui I."/>
            <person name="Brown A."/>
            <person name="Cahill P."/>
            <person name="Channer S."/>
            <person name="Cheshatsang Y."/>
            <person name="Chuda L."/>
            <person name="Citroen M."/>
            <person name="Collymore A."/>
            <person name="Cooke P."/>
            <person name="Costello M."/>
            <person name="D'Aco K."/>
            <person name="Daza R."/>
            <person name="De Haan G."/>
            <person name="DeGray S."/>
            <person name="DeMaso C."/>
            <person name="Dhargay N."/>
            <person name="Dooley K."/>
            <person name="Dooley E."/>
            <person name="Doricent M."/>
            <person name="Dorje P."/>
            <person name="Dorjee K."/>
            <person name="Dupes A."/>
            <person name="Elong R."/>
            <person name="Falk J."/>
            <person name="Farina A."/>
            <person name="Faro S."/>
            <person name="Ferguson D."/>
            <person name="Fisher S."/>
            <person name="Foley C.D."/>
            <person name="Franke A."/>
            <person name="Friedrich D."/>
            <person name="Gadbois L."/>
            <person name="Gearin G."/>
            <person name="Gearin C.R."/>
            <person name="Giannoukos G."/>
            <person name="Goode T."/>
            <person name="Graham J."/>
            <person name="Grandbois E."/>
            <person name="Grewal S."/>
            <person name="Gyaltsen K."/>
            <person name="Hafez N."/>
            <person name="Hagos B."/>
            <person name="Hall J."/>
            <person name="Henson C."/>
            <person name="Hollinger A."/>
            <person name="Honan T."/>
            <person name="Huard M.D."/>
            <person name="Hughes L."/>
            <person name="Hurhula B."/>
            <person name="Husby M.E."/>
            <person name="Kamat A."/>
            <person name="Kanga B."/>
            <person name="Kashin S."/>
            <person name="Khazanovich D."/>
            <person name="Kisner P."/>
            <person name="Lance K."/>
            <person name="Lara M."/>
            <person name="Lee W."/>
            <person name="Lennon N."/>
            <person name="Letendre F."/>
            <person name="LeVine R."/>
            <person name="Lipovsky A."/>
            <person name="Liu X."/>
            <person name="Liu J."/>
            <person name="Liu S."/>
            <person name="Lokyitsang T."/>
            <person name="Lokyitsang Y."/>
            <person name="Lubonja R."/>
            <person name="Lui A."/>
            <person name="MacDonald P."/>
            <person name="Magnisalis V."/>
            <person name="Maru K."/>
            <person name="Matthews C."/>
            <person name="McCusker W."/>
            <person name="McDonough S."/>
            <person name="Mehta T."/>
            <person name="Meldrim J."/>
            <person name="Meneus L."/>
            <person name="Mihai O."/>
            <person name="Mihalev A."/>
            <person name="Mihova T."/>
            <person name="Mittelman R."/>
            <person name="Mlenga V."/>
            <person name="Montmayeur A."/>
            <person name="Mulrain L."/>
            <person name="Navidi A."/>
            <person name="Naylor J."/>
            <person name="Negash T."/>
            <person name="Nguyen T."/>
            <person name="Nguyen N."/>
            <person name="Nicol R."/>
            <person name="Norbu C."/>
            <person name="Norbu N."/>
            <person name="Novod N."/>
            <person name="O'Neill B."/>
            <person name="Osman S."/>
            <person name="Markiewicz E."/>
            <person name="Oyono O.L."/>
            <person name="Patti C."/>
            <person name="Phunkhang P."/>
            <person name="Pierre F."/>
            <person name="Priest M."/>
            <person name="Raghuraman S."/>
            <person name="Rege F."/>
            <person name="Reyes R."/>
            <person name="Rise C."/>
            <person name="Rogov P."/>
            <person name="Ross K."/>
            <person name="Ryan E."/>
            <person name="Settipalli S."/>
            <person name="Shea T."/>
            <person name="Sherpa N."/>
            <person name="Shi L."/>
            <person name="Shih D."/>
            <person name="Sparrow T."/>
            <person name="Spaulding J."/>
            <person name="Stalker J."/>
            <person name="Stange-Thomann N."/>
            <person name="Stavropoulos S."/>
            <person name="Stone C."/>
            <person name="Strader C."/>
            <person name="Tesfaye S."/>
            <person name="Thomson T."/>
            <person name="Thoulutsang Y."/>
            <person name="Thoulutsang D."/>
            <person name="Topham K."/>
            <person name="Topping I."/>
            <person name="Tsamla T."/>
            <person name="Vassiliev H."/>
            <person name="Vo A."/>
            <person name="Wangchuk T."/>
            <person name="Wangdi T."/>
            <person name="Weiand M."/>
            <person name="Wilkinson J."/>
            <person name="Wilson A."/>
            <person name="Yadav S."/>
            <person name="Young G."/>
            <person name="Yu Q."/>
            <person name="Zembek L."/>
            <person name="Zhong D."/>
            <person name="Zimmer A."/>
            <person name="Zwirko Z."/>
            <person name="Jaffe D.B."/>
            <person name="Alvarez P."/>
            <person name="Brockman W."/>
            <person name="Butler J."/>
            <person name="Chin C."/>
            <person name="Gnerre S."/>
            <person name="Grabherr M."/>
            <person name="Kleber M."/>
            <person name="Mauceli E."/>
            <person name="MacCallum I."/>
        </authorList>
    </citation>
    <scope>NUCLEOTIDE SEQUENCE [LARGE SCALE GENOMIC DNA]</scope>
    <source>
        <strain evidence="7">Tucson 15287-2541.00</strain>
    </source>
</reference>
<dbReference type="OrthoDB" id="4726at2759"/>
<keyword evidence="3" id="KW-0175">Coiled coil</keyword>